<dbReference type="EMBL" id="AMZH03022424">
    <property type="protein sequence ID" value="RRT37325.1"/>
    <property type="molecule type" value="Genomic_DNA"/>
</dbReference>
<proteinExistence type="predicted"/>
<gene>
    <name evidence="2" type="ORF">B296_00016916</name>
</gene>
<dbReference type="Proteomes" id="UP000287651">
    <property type="component" value="Unassembled WGS sequence"/>
</dbReference>
<accession>A0A426XCW5</accession>
<feature type="region of interest" description="Disordered" evidence="1">
    <location>
        <begin position="88"/>
        <end position="157"/>
    </location>
</feature>
<evidence type="ECO:0000256" key="1">
    <source>
        <dbReference type="SAM" id="MobiDB-lite"/>
    </source>
</evidence>
<evidence type="ECO:0000313" key="3">
    <source>
        <dbReference type="Proteomes" id="UP000287651"/>
    </source>
</evidence>
<comment type="caution">
    <text evidence="2">The sequence shown here is derived from an EMBL/GenBank/DDBJ whole genome shotgun (WGS) entry which is preliminary data.</text>
</comment>
<reference evidence="2 3" key="1">
    <citation type="journal article" date="2014" name="Agronomy (Basel)">
        <title>A Draft Genome Sequence for Ensete ventricosum, the Drought-Tolerant Tree Against Hunger.</title>
        <authorList>
            <person name="Harrison J."/>
            <person name="Moore K.A."/>
            <person name="Paszkiewicz K."/>
            <person name="Jones T."/>
            <person name="Grant M."/>
            <person name="Ambacheew D."/>
            <person name="Muzemil S."/>
            <person name="Studholme D.J."/>
        </authorList>
    </citation>
    <scope>NUCLEOTIDE SEQUENCE [LARGE SCALE GENOMIC DNA]</scope>
</reference>
<evidence type="ECO:0000313" key="2">
    <source>
        <dbReference type="EMBL" id="RRT37325.1"/>
    </source>
</evidence>
<name>A0A426XCW5_ENSVE</name>
<sequence>MHTLRFHNSGIRANVFIRKIGFKLCVMRLNHVESFYAFLLRFRSEGNEEEGQQGMARPPIRGRSAIAKAPYKGAVSYGQAPYKWRPLEEATAARGHDRLRPARKGLSPTTRLQGAVARSSPARGGHQRPGRKGAAAHGAPARGRSPAARPRPALPPA</sequence>
<feature type="compositionally biased region" description="Low complexity" evidence="1">
    <location>
        <begin position="132"/>
        <end position="151"/>
    </location>
</feature>
<dbReference type="AlphaFoldDB" id="A0A426XCW5"/>
<organism evidence="2 3">
    <name type="scientific">Ensete ventricosum</name>
    <name type="common">Abyssinian banana</name>
    <name type="synonym">Musa ensete</name>
    <dbReference type="NCBI Taxonomy" id="4639"/>
    <lineage>
        <taxon>Eukaryota</taxon>
        <taxon>Viridiplantae</taxon>
        <taxon>Streptophyta</taxon>
        <taxon>Embryophyta</taxon>
        <taxon>Tracheophyta</taxon>
        <taxon>Spermatophyta</taxon>
        <taxon>Magnoliopsida</taxon>
        <taxon>Liliopsida</taxon>
        <taxon>Zingiberales</taxon>
        <taxon>Musaceae</taxon>
        <taxon>Ensete</taxon>
    </lineage>
</organism>
<protein>
    <submittedName>
        <fullName evidence="2">Uncharacterized protein</fullName>
    </submittedName>
</protein>